<name>A6DSB5_9BACT</name>
<dbReference type="STRING" id="313628.LNTAR_25365"/>
<reference evidence="1 2" key="1">
    <citation type="journal article" date="2010" name="J. Bacteriol.">
        <title>Genome sequence of Lentisphaera araneosa HTCC2155T, the type species of the order Lentisphaerales in the phylum Lentisphaerae.</title>
        <authorList>
            <person name="Thrash J.C."/>
            <person name="Cho J.C."/>
            <person name="Vergin K.L."/>
            <person name="Morris R.M."/>
            <person name="Giovannoni S.J."/>
        </authorList>
    </citation>
    <scope>NUCLEOTIDE SEQUENCE [LARGE SCALE GENOMIC DNA]</scope>
    <source>
        <strain evidence="1 2">HTCC2155</strain>
    </source>
</reference>
<dbReference type="PANTHER" id="PTHR46246">
    <property type="entry name" value="GUANOSINE-3',5'-BIS(DIPHOSPHATE) 3'-PYROPHOSPHOHYDROLASE MESH1"/>
    <property type="match status" value="1"/>
</dbReference>
<dbReference type="GO" id="GO:0008893">
    <property type="term" value="F:guanosine-3',5'-bis(diphosphate) 3'-diphosphatase activity"/>
    <property type="evidence" value="ECO:0007669"/>
    <property type="project" value="TreeGrafter"/>
</dbReference>
<evidence type="ECO:0000313" key="2">
    <source>
        <dbReference type="Proteomes" id="UP000004947"/>
    </source>
</evidence>
<dbReference type="OrthoDB" id="9802385at2"/>
<accession>A6DSB5</accession>
<dbReference type="RefSeq" id="WP_007280724.1">
    <property type="nucleotide sequence ID" value="NZ_ABCK01000029.1"/>
</dbReference>
<dbReference type="Gene3D" id="1.10.3210.10">
    <property type="entry name" value="Hypothetical protein af1432"/>
    <property type="match status" value="1"/>
</dbReference>
<dbReference type="EMBL" id="ABCK01000029">
    <property type="protein sequence ID" value="EDM25460.1"/>
    <property type="molecule type" value="Genomic_DNA"/>
</dbReference>
<dbReference type="InterPro" id="IPR052194">
    <property type="entry name" value="MESH1"/>
</dbReference>
<protein>
    <submittedName>
        <fullName evidence="1">Metal dependent phosphohydrolase, HD region</fullName>
    </submittedName>
</protein>
<comment type="caution">
    <text evidence="1">The sequence shown here is derived from an EMBL/GenBank/DDBJ whole genome shotgun (WGS) entry which is preliminary data.</text>
</comment>
<organism evidence="1 2">
    <name type="scientific">Lentisphaera araneosa HTCC2155</name>
    <dbReference type="NCBI Taxonomy" id="313628"/>
    <lineage>
        <taxon>Bacteria</taxon>
        <taxon>Pseudomonadati</taxon>
        <taxon>Lentisphaerota</taxon>
        <taxon>Lentisphaeria</taxon>
        <taxon>Lentisphaerales</taxon>
        <taxon>Lentisphaeraceae</taxon>
        <taxon>Lentisphaera</taxon>
    </lineage>
</organism>
<dbReference type="PANTHER" id="PTHR46246:SF1">
    <property type="entry name" value="GUANOSINE-3',5'-BIS(DIPHOSPHATE) 3'-PYROPHOSPHOHYDROLASE MESH1"/>
    <property type="match status" value="1"/>
</dbReference>
<keyword evidence="2" id="KW-1185">Reference proteome</keyword>
<dbReference type="eggNOG" id="COG0317">
    <property type="taxonomic scope" value="Bacteria"/>
</dbReference>
<gene>
    <name evidence="1" type="ORF">LNTAR_25365</name>
</gene>
<dbReference type="Proteomes" id="UP000004947">
    <property type="component" value="Unassembled WGS sequence"/>
</dbReference>
<dbReference type="SUPFAM" id="SSF109604">
    <property type="entry name" value="HD-domain/PDEase-like"/>
    <property type="match status" value="1"/>
</dbReference>
<keyword evidence="1" id="KW-0378">Hydrolase</keyword>
<sequence>MSINLVELAEKVAREAHQGQYRRGGVVPYIEHPKAVVSRVGNDVDAQVVAWLHDVIEDCEMTAEDLLDKGFSEIQVNAVELLSKTRETVYTEYLEAISQSPLATKVKIADMISNLADIPTKKQIKKYAKALLRLSKEL</sequence>
<proteinExistence type="predicted"/>
<evidence type="ECO:0000313" key="1">
    <source>
        <dbReference type="EMBL" id="EDM25460.1"/>
    </source>
</evidence>
<dbReference type="AlphaFoldDB" id="A6DSB5"/>